<keyword evidence="2" id="KW-1185">Reference proteome</keyword>
<protein>
    <submittedName>
        <fullName evidence="1">Uncharacterized protein</fullName>
    </submittedName>
</protein>
<comment type="caution">
    <text evidence="1">The sequence shown here is derived from an EMBL/GenBank/DDBJ whole genome shotgun (WGS) entry which is preliminary data.</text>
</comment>
<organism evidence="1 2">
    <name type="scientific">Pelagibacter ubique</name>
    <dbReference type="NCBI Taxonomy" id="198252"/>
    <lineage>
        <taxon>Bacteria</taxon>
        <taxon>Pseudomonadati</taxon>
        <taxon>Pseudomonadota</taxon>
        <taxon>Alphaproteobacteria</taxon>
        <taxon>Candidatus Pelagibacterales</taxon>
        <taxon>Candidatus Pelagibacteraceae</taxon>
        <taxon>Candidatus Pelagibacter</taxon>
    </lineage>
</organism>
<proteinExistence type="predicted"/>
<dbReference type="Proteomes" id="UP001166004">
    <property type="component" value="Unassembled WGS sequence"/>
</dbReference>
<dbReference type="EMBL" id="LANA01000001">
    <property type="protein sequence ID" value="NMN67465.1"/>
    <property type="molecule type" value="Genomic_DNA"/>
</dbReference>
<dbReference type="RefSeq" id="WP_169035959.1">
    <property type="nucleotide sequence ID" value="NZ_LANA01000001.1"/>
</dbReference>
<gene>
    <name evidence="1" type="ORF">VP91_00006080</name>
</gene>
<accession>A0ABX1T035</accession>
<reference evidence="1 2" key="1">
    <citation type="submission" date="2019-07" db="EMBL/GenBank/DDBJ databases">
        <title>SAR11 Genome Evolution.</title>
        <authorList>
            <person name="Giovannoni S."/>
        </authorList>
    </citation>
    <scope>NUCLEOTIDE SEQUENCE [LARGE SCALE GENOMIC DNA]</scope>
    <source>
        <strain evidence="1 2">HTCC9565</strain>
    </source>
</reference>
<evidence type="ECO:0000313" key="1">
    <source>
        <dbReference type="EMBL" id="NMN67465.1"/>
    </source>
</evidence>
<evidence type="ECO:0000313" key="2">
    <source>
        <dbReference type="Proteomes" id="UP001166004"/>
    </source>
</evidence>
<name>A0ABX1T035_PELUQ</name>
<sequence>MSIIKAEKLEIEIQEQKIKNAGCKYLILIRTKEKLQQKLKVITTNQKPIIKSTVSINNIVKMKANI</sequence>